<dbReference type="EMBL" id="CP011070">
    <property type="protein sequence ID" value="AJW69752.1"/>
    <property type="molecule type" value="Genomic_DNA"/>
</dbReference>
<dbReference type="GO" id="GO:0046872">
    <property type="term" value="F:metal ion binding"/>
    <property type="evidence" value="ECO:0007669"/>
    <property type="project" value="UniProtKB-KW"/>
</dbReference>
<gene>
    <name evidence="8 9" type="primary">crcB</name>
    <name evidence="8" type="synonym">fluC</name>
    <name evidence="9" type="ORF">NADRNF5_0052</name>
</gene>
<dbReference type="STRING" id="1580092.NADRNF5_0052"/>
<dbReference type="OrthoDB" id="253428at2157"/>
<sequence>MKGLEFIFLAAGSVLGAFLRYKITESPLLFNTLPVNVLIVNIIGAFILGAFVVLSEQWNLDGRYSLFAAVGFCGSLTTMSSFALDSSNLLENNHYGALAINVVANIGLSITALIGGKSLMSAIINN</sequence>
<accession>A0A0D5BZZ8</accession>
<keyword evidence="4 8" id="KW-1133">Transmembrane helix</keyword>
<dbReference type="AlphaFoldDB" id="A0A0D5BZZ8"/>
<dbReference type="GO" id="GO:0140114">
    <property type="term" value="P:cellular detoxification of fluoride"/>
    <property type="evidence" value="ECO:0007669"/>
    <property type="project" value="UniProtKB-UniRule"/>
</dbReference>
<evidence type="ECO:0000256" key="8">
    <source>
        <dbReference type="HAMAP-Rule" id="MF_00454"/>
    </source>
</evidence>
<dbReference type="GO" id="GO:0062054">
    <property type="term" value="F:fluoride channel activity"/>
    <property type="evidence" value="ECO:0007669"/>
    <property type="project" value="UniProtKB-UniRule"/>
</dbReference>
<keyword evidence="10" id="KW-1185">Reference proteome</keyword>
<reference evidence="10" key="1">
    <citation type="submission" date="2015-03" db="EMBL/GenBank/DDBJ databases">
        <title>Characterization of two novel Thaumarchaeota isolated from the Northern Adriatic Sea.</title>
        <authorList>
            <person name="Bayer B."/>
            <person name="Vojvoda J."/>
            <person name="Offre P."/>
            <person name="Srivastava A."/>
            <person name="Elisabeth N."/>
            <person name="Garcia J.A.L."/>
            <person name="Schleper C."/>
            <person name="Herndl G.J."/>
        </authorList>
    </citation>
    <scope>NUCLEOTIDE SEQUENCE [LARGE SCALE GENOMIC DNA]</scope>
    <source>
        <strain evidence="10">NF5</strain>
    </source>
</reference>
<feature type="transmembrane region" description="Helical" evidence="8">
    <location>
        <begin position="32"/>
        <end position="54"/>
    </location>
</feature>
<dbReference type="RefSeq" id="WP_048114474.1">
    <property type="nucleotide sequence ID" value="NZ_CP011070.1"/>
</dbReference>
<dbReference type="HAMAP" id="MF_00454">
    <property type="entry name" value="FluC"/>
    <property type="match status" value="1"/>
</dbReference>
<evidence type="ECO:0000256" key="4">
    <source>
        <dbReference type="ARBA" id="ARBA00022989"/>
    </source>
</evidence>
<keyword evidence="8" id="KW-0915">Sodium</keyword>
<reference evidence="9 10" key="2">
    <citation type="journal article" date="2016" name="ISME J.">
        <title>Physiological and genomic characterization of two novel marine thaumarchaeal strains indicates niche differentiation.</title>
        <authorList>
            <person name="Bayer B."/>
            <person name="Vojvoda J."/>
            <person name="Offre P."/>
            <person name="Alves R.J."/>
            <person name="Elisabeth N.H."/>
            <person name="Garcia J.A."/>
            <person name="Volland J.M."/>
            <person name="Srivastava A."/>
            <person name="Schleper C."/>
            <person name="Herndl G.J."/>
        </authorList>
    </citation>
    <scope>NUCLEOTIDE SEQUENCE [LARGE SCALE GENOMIC DNA]</scope>
    <source>
        <strain evidence="9 10">NF5</strain>
    </source>
</reference>
<feature type="transmembrane region" description="Helical" evidence="8">
    <location>
        <begin position="66"/>
        <end position="84"/>
    </location>
</feature>
<keyword evidence="8" id="KW-0813">Transport</keyword>
<evidence type="ECO:0000256" key="3">
    <source>
        <dbReference type="ARBA" id="ARBA00022692"/>
    </source>
</evidence>
<evidence type="ECO:0000256" key="2">
    <source>
        <dbReference type="ARBA" id="ARBA00022475"/>
    </source>
</evidence>
<evidence type="ECO:0000313" key="9">
    <source>
        <dbReference type="EMBL" id="AJW69752.1"/>
    </source>
</evidence>
<evidence type="ECO:0000256" key="6">
    <source>
        <dbReference type="ARBA" id="ARBA00035120"/>
    </source>
</evidence>
<evidence type="ECO:0000313" key="10">
    <source>
        <dbReference type="Proteomes" id="UP000032408"/>
    </source>
</evidence>
<feature type="binding site" evidence="8">
    <location>
        <position position="77"/>
    </location>
    <ligand>
        <name>Na(+)</name>
        <dbReference type="ChEBI" id="CHEBI:29101"/>
        <note>structural</note>
    </ligand>
</feature>
<keyword evidence="8" id="KW-0406">Ion transport</keyword>
<keyword evidence="3 8" id="KW-0812">Transmembrane</keyword>
<evidence type="ECO:0000256" key="1">
    <source>
        <dbReference type="ARBA" id="ARBA00004651"/>
    </source>
</evidence>
<dbReference type="GO" id="GO:0005886">
    <property type="term" value="C:plasma membrane"/>
    <property type="evidence" value="ECO:0007669"/>
    <property type="project" value="UniProtKB-SubCell"/>
</dbReference>
<protein>
    <recommendedName>
        <fullName evidence="8">Fluoride-specific ion channel FluC</fullName>
    </recommendedName>
</protein>
<keyword evidence="8" id="KW-0407">Ion channel</keyword>
<dbReference type="GeneID" id="24819310"/>
<dbReference type="KEGG" id="nin:NADRNF5_0052"/>
<feature type="binding site" evidence="8">
    <location>
        <position position="74"/>
    </location>
    <ligand>
        <name>Na(+)</name>
        <dbReference type="ChEBI" id="CHEBI:29101"/>
        <note>structural</note>
    </ligand>
</feature>
<keyword evidence="2 8" id="KW-1003">Cell membrane</keyword>
<comment type="similarity">
    <text evidence="6 8">Belongs to the fluoride channel Fluc/FEX (TC 1.A.43) family.</text>
</comment>
<dbReference type="PANTHER" id="PTHR28259:SF1">
    <property type="entry name" value="FLUORIDE EXPORT PROTEIN 1-RELATED"/>
    <property type="match status" value="1"/>
</dbReference>
<evidence type="ECO:0000256" key="5">
    <source>
        <dbReference type="ARBA" id="ARBA00023136"/>
    </source>
</evidence>
<dbReference type="Proteomes" id="UP000032408">
    <property type="component" value="Chromosome"/>
</dbReference>
<dbReference type="InterPro" id="IPR003691">
    <property type="entry name" value="FluC"/>
</dbReference>
<keyword evidence="5 8" id="KW-0472">Membrane</keyword>
<proteinExistence type="inferred from homology"/>
<name>A0A0D5BZZ8_9ARCH</name>
<organism evidence="9 10">
    <name type="scientific">Nitrosopumilus adriaticus</name>
    <dbReference type="NCBI Taxonomy" id="1580092"/>
    <lineage>
        <taxon>Archaea</taxon>
        <taxon>Nitrososphaerota</taxon>
        <taxon>Nitrososphaeria</taxon>
        <taxon>Nitrosopumilales</taxon>
        <taxon>Nitrosopumilaceae</taxon>
        <taxon>Nitrosopumilus</taxon>
    </lineage>
</organism>
<evidence type="ECO:0000256" key="7">
    <source>
        <dbReference type="ARBA" id="ARBA00035585"/>
    </source>
</evidence>
<keyword evidence="8" id="KW-0479">Metal-binding</keyword>
<dbReference type="HOGENOM" id="CLU_114342_3_1_2"/>
<dbReference type="PANTHER" id="PTHR28259">
    <property type="entry name" value="FLUORIDE EXPORT PROTEIN 1-RELATED"/>
    <property type="match status" value="1"/>
</dbReference>
<dbReference type="Pfam" id="PF02537">
    <property type="entry name" value="CRCB"/>
    <property type="match status" value="1"/>
</dbReference>
<comment type="catalytic activity">
    <reaction evidence="7">
        <text>fluoride(in) = fluoride(out)</text>
        <dbReference type="Rhea" id="RHEA:76159"/>
        <dbReference type="ChEBI" id="CHEBI:17051"/>
    </reaction>
    <physiologicalReaction direction="left-to-right" evidence="7">
        <dbReference type="Rhea" id="RHEA:76160"/>
    </physiologicalReaction>
</comment>
<feature type="transmembrane region" description="Helical" evidence="8">
    <location>
        <begin position="96"/>
        <end position="116"/>
    </location>
</feature>
<comment type="activity regulation">
    <text evidence="8">Na(+) is not transported, but it plays an essential structural role and its presence is essential for fluoride channel function.</text>
</comment>
<comment type="function">
    <text evidence="8">Fluoride-specific ion channel. Important for reducing fluoride concentration in the cell, thus reducing its toxicity.</text>
</comment>
<comment type="subcellular location">
    <subcellularLocation>
        <location evidence="1 8">Cell membrane</location>
        <topology evidence="1 8">Multi-pass membrane protein</topology>
    </subcellularLocation>
</comment>